<name>A0A6J2UY40_CHACN</name>
<dbReference type="PRINTS" id="PR01873">
    <property type="entry name" value="CYTCOXIDASE4"/>
</dbReference>
<evidence type="ECO:0000256" key="2">
    <source>
        <dbReference type="ARBA" id="ARBA00004673"/>
    </source>
</evidence>
<comment type="subcellular location">
    <subcellularLocation>
        <location evidence="1 10">Mitochondrion inner membrane</location>
        <topology evidence="1 10">Single-pass membrane protein</topology>
    </subcellularLocation>
</comment>
<dbReference type="PANTHER" id="PTHR10707">
    <property type="entry name" value="CYTOCHROME C OXIDASE SUBUNIT IV"/>
    <property type="match status" value="1"/>
</dbReference>
<dbReference type="UniPathway" id="UPA00705"/>
<dbReference type="AlphaFoldDB" id="A0A6J2UY40"/>
<comment type="similarity">
    <text evidence="3 10">Belongs to the cytochrome c oxidase IV family.</text>
</comment>
<dbReference type="InterPro" id="IPR013288">
    <property type="entry name" value="Cyt_c_oxidase_su4"/>
</dbReference>
<accession>A0A6J2UY40</accession>
<dbReference type="GeneID" id="115807630"/>
<protein>
    <recommendedName>
        <fullName evidence="10">Cytochrome c oxidase subunit 4</fullName>
    </recommendedName>
</protein>
<keyword evidence="9 10" id="KW-0472">Membrane</keyword>
<evidence type="ECO:0000313" key="13">
    <source>
        <dbReference type="RefSeq" id="XP_030624573.1"/>
    </source>
</evidence>
<evidence type="ECO:0000313" key="12">
    <source>
        <dbReference type="RefSeq" id="XP_030624572.1"/>
    </source>
</evidence>
<dbReference type="SUPFAM" id="SSF81406">
    <property type="entry name" value="Mitochondrial cytochrome c oxidase subunit IV"/>
    <property type="match status" value="1"/>
</dbReference>
<dbReference type="GO" id="GO:0045277">
    <property type="term" value="C:respiratory chain complex IV"/>
    <property type="evidence" value="ECO:0007669"/>
    <property type="project" value="InterPro"/>
</dbReference>
<evidence type="ECO:0000313" key="11">
    <source>
        <dbReference type="Proteomes" id="UP000504632"/>
    </source>
</evidence>
<dbReference type="OrthoDB" id="186013at2759"/>
<evidence type="ECO:0000256" key="5">
    <source>
        <dbReference type="ARBA" id="ARBA00022692"/>
    </source>
</evidence>
<dbReference type="InterPro" id="IPR004203">
    <property type="entry name" value="Cyt_c_oxidase_su4_fam"/>
</dbReference>
<keyword evidence="5 10" id="KW-0812">Transmembrane</keyword>
<comment type="pathway">
    <text evidence="2 10">Energy metabolism; oxidative phosphorylation.</text>
</comment>
<evidence type="ECO:0000256" key="4">
    <source>
        <dbReference type="ARBA" id="ARBA00011485"/>
    </source>
</evidence>
<gene>
    <name evidence="12 13" type="primary">LOC115807630</name>
</gene>
<dbReference type="Pfam" id="PF02936">
    <property type="entry name" value="COX4"/>
    <property type="match status" value="1"/>
</dbReference>
<dbReference type="CDD" id="cd00922">
    <property type="entry name" value="Cyt_c_Oxidase_IV"/>
    <property type="match status" value="1"/>
</dbReference>
<dbReference type="PANTHER" id="PTHR10707:SF15">
    <property type="entry name" value="CYTOCHROME C OXIDASE SUBUNIT 4"/>
    <property type="match status" value="1"/>
</dbReference>
<keyword evidence="7 10" id="KW-1133">Transmembrane helix</keyword>
<dbReference type="CTD" id="84701"/>
<keyword evidence="6 10" id="KW-0999">Mitochondrion inner membrane</keyword>
<evidence type="ECO:0000256" key="9">
    <source>
        <dbReference type="ARBA" id="ARBA00023136"/>
    </source>
</evidence>
<dbReference type="GO" id="GO:0005743">
    <property type="term" value="C:mitochondrial inner membrane"/>
    <property type="evidence" value="ECO:0007669"/>
    <property type="project" value="UniProtKB-SubCell"/>
</dbReference>
<comment type="subunit">
    <text evidence="4">Component of the cytochrome c oxidase (complex IV, CIV), a multisubunit enzyme composed of 14 subunits. The complex is composed of a catalytic core of 3 subunits MT-CO1, MT-CO2 and MT-CO3, encoded in the mitochondrial DNA, and 11 supernumerary subunits COX4I, COX5A, COX5B, COX6A, COX6B, COX6C, COX7A, COX7B, COX7C, COX8 and NDUFA4, which are encoded in the nuclear genome. The complex exists as a monomer or a dimer and forms supercomplexes (SCs) in the inner mitochondrial membrane with NADH-ubiquinone oxidoreductase (complex I, CI) and ubiquinol-cytochrome c oxidoreductase (cytochrome b-c1 complex, complex III, CIII), resulting in different assemblies (supercomplex SCI(1)III(2)IV(1) and megacomplex MCI(2)III(2)IV(2)).</text>
</comment>
<dbReference type="RefSeq" id="XP_030624573.1">
    <property type="nucleotide sequence ID" value="XM_030768713.1"/>
</dbReference>
<dbReference type="Proteomes" id="UP000504632">
    <property type="component" value="Chromosome 3"/>
</dbReference>
<comment type="function">
    <text evidence="10">Component of the cytochrome c oxidase, the last enzyme in the mitochondrial electron transport chain which drives oxidative phosphorylation.</text>
</comment>
<dbReference type="FunFam" id="1.10.442.10:FF:000001">
    <property type="entry name" value="Cytochrome c oxidase subunit 4 isoform 1"/>
    <property type="match status" value="1"/>
</dbReference>
<evidence type="ECO:0000256" key="8">
    <source>
        <dbReference type="ARBA" id="ARBA00023128"/>
    </source>
</evidence>
<evidence type="ECO:0000256" key="7">
    <source>
        <dbReference type="ARBA" id="ARBA00022989"/>
    </source>
</evidence>
<dbReference type="RefSeq" id="XP_030624572.1">
    <property type="nucleotide sequence ID" value="XM_030768712.1"/>
</dbReference>
<sequence length="176" mass="20454">MLHLTTGRLGSLLSRRAVVALSCSSVKMSTHGHEVSEQADMSLPMYWDRLDTPLPDKPYQDTLTAADKSLKQKEMGPWTNLSKEEKLALYRLMFKATYAEMRKPSSEWKTVMGGIFFFIGVTGLVVLWQRFYMYPPHPQTLDDEWKAKQVKRMLDMRINPVEGFSSNWDYEKGHWK</sequence>
<dbReference type="GO" id="GO:0006123">
    <property type="term" value="P:mitochondrial electron transport, cytochrome c to oxygen"/>
    <property type="evidence" value="ECO:0007669"/>
    <property type="project" value="InterPro"/>
</dbReference>
<dbReference type="InterPro" id="IPR036639">
    <property type="entry name" value="Cyt_c_oxidase_su4_sf"/>
</dbReference>
<keyword evidence="8 10" id="KW-0496">Mitochondrion</keyword>
<organism evidence="11 13">
    <name type="scientific">Chanos chanos</name>
    <name type="common">Milkfish</name>
    <name type="synonym">Mugil chanos</name>
    <dbReference type="NCBI Taxonomy" id="29144"/>
    <lineage>
        <taxon>Eukaryota</taxon>
        <taxon>Metazoa</taxon>
        <taxon>Chordata</taxon>
        <taxon>Craniata</taxon>
        <taxon>Vertebrata</taxon>
        <taxon>Euteleostomi</taxon>
        <taxon>Actinopterygii</taxon>
        <taxon>Neopterygii</taxon>
        <taxon>Teleostei</taxon>
        <taxon>Ostariophysi</taxon>
        <taxon>Gonorynchiformes</taxon>
        <taxon>Chanidae</taxon>
        <taxon>Chanos</taxon>
    </lineage>
</organism>
<evidence type="ECO:0000256" key="6">
    <source>
        <dbReference type="ARBA" id="ARBA00022792"/>
    </source>
</evidence>
<evidence type="ECO:0000256" key="10">
    <source>
        <dbReference type="RuleBase" id="RU367145"/>
    </source>
</evidence>
<evidence type="ECO:0000256" key="3">
    <source>
        <dbReference type="ARBA" id="ARBA00008135"/>
    </source>
</evidence>
<proteinExistence type="inferred from homology"/>
<evidence type="ECO:0000256" key="1">
    <source>
        <dbReference type="ARBA" id="ARBA00004434"/>
    </source>
</evidence>
<keyword evidence="11" id="KW-1185">Reference proteome</keyword>
<dbReference type="Gene3D" id="1.10.442.10">
    <property type="entry name" value="Cytochrome c oxidase subunit IV"/>
    <property type="match status" value="1"/>
</dbReference>
<feature type="transmembrane region" description="Helical" evidence="10">
    <location>
        <begin position="111"/>
        <end position="131"/>
    </location>
</feature>
<reference evidence="12 13" key="1">
    <citation type="submission" date="2025-04" db="UniProtKB">
        <authorList>
            <consortium name="RefSeq"/>
        </authorList>
    </citation>
    <scope>IDENTIFICATION</scope>
</reference>